<proteinExistence type="inferred from homology"/>
<gene>
    <name evidence="10" type="primary">thiQ</name>
    <name evidence="10" type="ORF">R2G56_05180</name>
</gene>
<dbReference type="Pfam" id="PF00005">
    <property type="entry name" value="ABC_tran"/>
    <property type="match status" value="1"/>
</dbReference>
<name>A0ABU4AHF1_9HYPH</name>
<dbReference type="SUPFAM" id="SSF52540">
    <property type="entry name" value="P-loop containing nucleoside triphosphate hydrolases"/>
    <property type="match status" value="1"/>
</dbReference>
<keyword evidence="5" id="KW-0547">Nucleotide-binding</keyword>
<dbReference type="GO" id="GO:0005524">
    <property type="term" value="F:ATP binding"/>
    <property type="evidence" value="ECO:0007669"/>
    <property type="project" value="UniProtKB-KW"/>
</dbReference>
<keyword evidence="8" id="KW-0472">Membrane</keyword>
<dbReference type="InterPro" id="IPR003439">
    <property type="entry name" value="ABC_transporter-like_ATP-bd"/>
</dbReference>
<evidence type="ECO:0000256" key="1">
    <source>
        <dbReference type="ARBA" id="ARBA00005417"/>
    </source>
</evidence>
<dbReference type="Gene3D" id="3.40.50.300">
    <property type="entry name" value="P-loop containing nucleotide triphosphate hydrolases"/>
    <property type="match status" value="1"/>
</dbReference>
<protein>
    <submittedName>
        <fullName evidence="10">Thiamine ABC transporter ATP-binding protein</fullName>
    </submittedName>
</protein>
<evidence type="ECO:0000256" key="7">
    <source>
        <dbReference type="ARBA" id="ARBA00022967"/>
    </source>
</evidence>
<evidence type="ECO:0000256" key="3">
    <source>
        <dbReference type="ARBA" id="ARBA00022475"/>
    </source>
</evidence>
<dbReference type="InterPro" id="IPR005968">
    <property type="entry name" value="Thiamine_ABC_ThiQ"/>
</dbReference>
<dbReference type="PROSITE" id="PS50893">
    <property type="entry name" value="ABC_TRANSPORTER_2"/>
    <property type="match status" value="1"/>
</dbReference>
<sequence>MTKADAAHGAGITLEKLRFAYPGGSEMAFDLTISPSDIVAVMGPSGSGKSTLLSLIAGFETPTSGRIMIDGKDVSGLTPHRRPVSMVFQENNLFAHLTVAQNVGLGRSPALKLTEEDRAAVSDALARTGLAGKEDRLPRALSGGERQRVALARVLIRKRPVLLMDEPFASLGPALRDEMLDLIRALHAEQQMTVLMATHDPRDAERLCRTMIFVEEGQVAATGTTAAFIAGDASEAFNRYIGARREINYSTTN</sequence>
<dbReference type="InterPro" id="IPR027417">
    <property type="entry name" value="P-loop_NTPase"/>
</dbReference>
<evidence type="ECO:0000259" key="9">
    <source>
        <dbReference type="PROSITE" id="PS50893"/>
    </source>
</evidence>
<keyword evidence="11" id="KW-1185">Reference proteome</keyword>
<dbReference type="RefSeq" id="WP_206994935.1">
    <property type="nucleotide sequence ID" value="NZ_JAEKJX010000006.1"/>
</dbReference>
<dbReference type="PANTHER" id="PTHR42781:SF1">
    <property type="entry name" value="THIAMINE IMPORT ATP-BINDING PROTEIN THIQ"/>
    <property type="match status" value="1"/>
</dbReference>
<organism evidence="10 11">
    <name type="scientific">Nitratireductor aquimarinus</name>
    <dbReference type="NCBI Taxonomy" id="889300"/>
    <lineage>
        <taxon>Bacteria</taxon>
        <taxon>Pseudomonadati</taxon>
        <taxon>Pseudomonadota</taxon>
        <taxon>Alphaproteobacteria</taxon>
        <taxon>Hyphomicrobiales</taxon>
        <taxon>Phyllobacteriaceae</taxon>
        <taxon>Nitratireductor</taxon>
    </lineage>
</organism>
<feature type="domain" description="ABC transporter" evidence="9">
    <location>
        <begin position="12"/>
        <end position="241"/>
    </location>
</feature>
<comment type="caution">
    <text evidence="10">The sequence shown here is derived from an EMBL/GenBank/DDBJ whole genome shotgun (WGS) entry which is preliminary data.</text>
</comment>
<comment type="similarity">
    <text evidence="1">Belongs to the ABC transporter superfamily.</text>
</comment>
<evidence type="ECO:0000256" key="4">
    <source>
        <dbReference type="ARBA" id="ARBA00022519"/>
    </source>
</evidence>
<keyword evidence="7" id="KW-1278">Translocase</keyword>
<keyword evidence="6 10" id="KW-0067">ATP-binding</keyword>
<dbReference type="SMART" id="SM00382">
    <property type="entry name" value="AAA"/>
    <property type="match status" value="1"/>
</dbReference>
<dbReference type="PROSITE" id="PS00211">
    <property type="entry name" value="ABC_TRANSPORTER_1"/>
    <property type="match status" value="1"/>
</dbReference>
<keyword evidence="4" id="KW-0997">Cell inner membrane</keyword>
<dbReference type="InterPro" id="IPR003593">
    <property type="entry name" value="AAA+_ATPase"/>
</dbReference>
<dbReference type="InterPro" id="IPR017871">
    <property type="entry name" value="ABC_transporter-like_CS"/>
</dbReference>
<evidence type="ECO:0000256" key="5">
    <source>
        <dbReference type="ARBA" id="ARBA00022741"/>
    </source>
</evidence>
<accession>A0ABU4AHF1</accession>
<evidence type="ECO:0000313" key="10">
    <source>
        <dbReference type="EMBL" id="MDV6225672.1"/>
    </source>
</evidence>
<reference evidence="10 11" key="1">
    <citation type="submission" date="2023-10" db="EMBL/GenBank/DDBJ databases">
        <authorList>
            <person name="Venkata Ramana C."/>
            <person name="Sasikala C."/>
            <person name="Dhurka M."/>
        </authorList>
    </citation>
    <scope>NUCLEOTIDE SEQUENCE [LARGE SCALE GENOMIC DNA]</scope>
    <source>
        <strain evidence="10 11">KCTC 32151</strain>
    </source>
</reference>
<evidence type="ECO:0000256" key="8">
    <source>
        <dbReference type="ARBA" id="ARBA00023136"/>
    </source>
</evidence>
<dbReference type="NCBIfam" id="TIGR01277">
    <property type="entry name" value="thiQ"/>
    <property type="match status" value="1"/>
</dbReference>
<dbReference type="Proteomes" id="UP001185659">
    <property type="component" value="Unassembled WGS sequence"/>
</dbReference>
<keyword evidence="2" id="KW-0813">Transport</keyword>
<evidence type="ECO:0000256" key="6">
    <source>
        <dbReference type="ARBA" id="ARBA00022840"/>
    </source>
</evidence>
<dbReference type="InterPro" id="IPR050093">
    <property type="entry name" value="ABC_SmlMolc_Importer"/>
</dbReference>
<evidence type="ECO:0000256" key="2">
    <source>
        <dbReference type="ARBA" id="ARBA00022448"/>
    </source>
</evidence>
<keyword evidence="3" id="KW-1003">Cell membrane</keyword>
<dbReference type="EMBL" id="JAWLIP010000002">
    <property type="protein sequence ID" value="MDV6225672.1"/>
    <property type="molecule type" value="Genomic_DNA"/>
</dbReference>
<dbReference type="PANTHER" id="PTHR42781">
    <property type="entry name" value="SPERMIDINE/PUTRESCINE IMPORT ATP-BINDING PROTEIN POTA"/>
    <property type="match status" value="1"/>
</dbReference>
<evidence type="ECO:0000313" key="11">
    <source>
        <dbReference type="Proteomes" id="UP001185659"/>
    </source>
</evidence>